<dbReference type="PANTHER" id="PTHR43767">
    <property type="entry name" value="LONG-CHAIN-FATTY-ACID--COA LIGASE"/>
    <property type="match status" value="1"/>
</dbReference>
<evidence type="ECO:0000256" key="2">
    <source>
        <dbReference type="ARBA" id="ARBA00022598"/>
    </source>
</evidence>
<dbReference type="InterPro" id="IPR045851">
    <property type="entry name" value="AMP-bd_C_sf"/>
</dbReference>
<dbReference type="InterPro" id="IPR050237">
    <property type="entry name" value="ATP-dep_AMP-bd_enzyme"/>
</dbReference>
<feature type="domain" description="AMP-dependent synthetase/ligase" evidence="3">
    <location>
        <begin position="8"/>
        <end position="368"/>
    </location>
</feature>
<comment type="similarity">
    <text evidence="1">Belongs to the ATP-dependent AMP-binding enzyme family.</text>
</comment>
<evidence type="ECO:0000259" key="4">
    <source>
        <dbReference type="Pfam" id="PF13193"/>
    </source>
</evidence>
<dbReference type="InterPro" id="IPR025110">
    <property type="entry name" value="AMP-bd_C"/>
</dbReference>
<dbReference type="FunFam" id="3.30.300.30:FF:000008">
    <property type="entry name" value="2,3-dihydroxybenzoate-AMP ligase"/>
    <property type="match status" value="1"/>
</dbReference>
<dbReference type="InterPro" id="IPR020845">
    <property type="entry name" value="AMP-binding_CS"/>
</dbReference>
<dbReference type="InterPro" id="IPR042099">
    <property type="entry name" value="ANL_N_sf"/>
</dbReference>
<dbReference type="OrthoDB" id="9803968at2"/>
<dbReference type="RefSeq" id="WP_145909894.1">
    <property type="nucleotide sequence ID" value="NZ_BAAAMZ010000002.1"/>
</dbReference>
<dbReference type="Gene3D" id="3.30.300.30">
    <property type="match status" value="1"/>
</dbReference>
<dbReference type="AlphaFoldDB" id="A0A561T659"/>
<reference evidence="5 6" key="1">
    <citation type="submission" date="2019-06" db="EMBL/GenBank/DDBJ databases">
        <title>Sequencing the genomes of 1000 actinobacteria strains.</title>
        <authorList>
            <person name="Klenk H.-P."/>
        </authorList>
    </citation>
    <scope>NUCLEOTIDE SEQUENCE [LARGE SCALE GENOMIC DNA]</scope>
    <source>
        <strain evidence="5 6">DSM 44826</strain>
    </source>
</reference>
<dbReference type="Proteomes" id="UP000317940">
    <property type="component" value="Unassembled WGS sequence"/>
</dbReference>
<dbReference type="InterPro" id="IPR000873">
    <property type="entry name" value="AMP-dep_synth/lig_dom"/>
</dbReference>
<comment type="caution">
    <text evidence="5">The sequence shown here is derived from an EMBL/GenBank/DDBJ whole genome shotgun (WGS) entry which is preliminary data.</text>
</comment>
<dbReference type="Pfam" id="PF13193">
    <property type="entry name" value="AMP-binding_C"/>
    <property type="match status" value="1"/>
</dbReference>
<dbReference type="EMBL" id="VIWT01000004">
    <property type="protein sequence ID" value="TWF82597.1"/>
    <property type="molecule type" value="Genomic_DNA"/>
</dbReference>
<evidence type="ECO:0000259" key="3">
    <source>
        <dbReference type="Pfam" id="PF00501"/>
    </source>
</evidence>
<dbReference type="PANTHER" id="PTHR43767:SF7">
    <property type="entry name" value="MEDIUM_LONG-CHAIN-FATTY-ACID--COA LIGASE FADD8"/>
    <property type="match status" value="1"/>
</dbReference>
<name>A0A561T659_9ACTN</name>
<proteinExistence type="inferred from homology"/>
<dbReference type="PROSITE" id="PS00455">
    <property type="entry name" value="AMP_BINDING"/>
    <property type="match status" value="1"/>
</dbReference>
<organism evidence="5 6">
    <name type="scientific">Kitasatospora viridis</name>
    <dbReference type="NCBI Taxonomy" id="281105"/>
    <lineage>
        <taxon>Bacteria</taxon>
        <taxon>Bacillati</taxon>
        <taxon>Actinomycetota</taxon>
        <taxon>Actinomycetes</taxon>
        <taxon>Kitasatosporales</taxon>
        <taxon>Streptomycetaceae</taxon>
        <taxon>Kitasatospora</taxon>
    </lineage>
</organism>
<evidence type="ECO:0000313" key="5">
    <source>
        <dbReference type="EMBL" id="TWF82597.1"/>
    </source>
</evidence>
<dbReference type="GO" id="GO:0016877">
    <property type="term" value="F:ligase activity, forming carbon-sulfur bonds"/>
    <property type="evidence" value="ECO:0007669"/>
    <property type="project" value="UniProtKB-ARBA"/>
</dbReference>
<dbReference type="Pfam" id="PF00501">
    <property type="entry name" value="AMP-binding"/>
    <property type="match status" value="1"/>
</dbReference>
<accession>A0A561T659</accession>
<keyword evidence="6" id="KW-1185">Reference proteome</keyword>
<evidence type="ECO:0000313" key="6">
    <source>
        <dbReference type="Proteomes" id="UP000317940"/>
    </source>
</evidence>
<feature type="domain" description="AMP-binding enzyme C-terminal" evidence="4">
    <location>
        <begin position="418"/>
        <end position="493"/>
    </location>
</feature>
<dbReference type="SUPFAM" id="SSF56801">
    <property type="entry name" value="Acetyl-CoA synthetase-like"/>
    <property type="match status" value="1"/>
</dbReference>
<gene>
    <name evidence="5" type="ORF">FHX73_1479</name>
</gene>
<keyword evidence="2 5" id="KW-0436">Ligase</keyword>
<dbReference type="Gene3D" id="3.40.50.12780">
    <property type="entry name" value="N-terminal domain of ligase-like"/>
    <property type="match status" value="1"/>
</dbReference>
<protein>
    <submittedName>
        <fullName evidence="5">Acyl-CoA synthetase (AMP-forming)/AMP-acid ligase II</fullName>
    </submittedName>
</protein>
<sequence length="512" mass="55183">MNLGVYLTRSARHCPDAPALVCEGRRWTFRQLEEDANRLAAALLARGLGPGDAVASLAWNRGELVVVEFALYKAGLMRAPINARLGRGEIAHLLGYAPVKALLFDAAHRADALAALDAAGTDCLAVELEGEYPALLAEGGDAGPVLVEVAEDDPCVLNFTSGSTGALKAAVQTFGNRLANLRKQLMTEPRPRAGSRYLACGPITHATGMPLLACAFAGTTVHVLPAWDPEAFLAAVERERIDATFLVPAMLTALLAHPHLAERDLSSLTDLRVGGAPVSPQRLREAVAAFGPVVGQGYGLAETTSVVAGLSAAEIAHAVEADPELLQSCGRAGYDTEVRVVDEQGREVAPRGIGEIVVRGQDCVRAYWREPELSAETFVDGWVRTGDLAWMREDGYLFIVDRRKDMIISGGFNIYSTEVEAALDEHPAVREACVVGVPDERWGEAVKAVVVLREGARVGEQELIDFCAERLDRLKKPRSVDFTAALPHNRNGKLDRKAVRETYWAGSDRRVN</sequence>
<evidence type="ECO:0000256" key="1">
    <source>
        <dbReference type="ARBA" id="ARBA00006432"/>
    </source>
</evidence>